<evidence type="ECO:0000256" key="2">
    <source>
        <dbReference type="ARBA" id="ARBA00023242"/>
    </source>
</evidence>
<feature type="compositionally biased region" description="Polar residues" evidence="4">
    <location>
        <begin position="1396"/>
        <end position="1415"/>
    </location>
</feature>
<accession>A0ABD1FDU6</accession>
<feature type="region of interest" description="Disordered" evidence="4">
    <location>
        <begin position="1716"/>
        <end position="1763"/>
    </location>
</feature>
<feature type="compositionally biased region" description="Basic and acidic residues" evidence="4">
    <location>
        <begin position="328"/>
        <end position="345"/>
    </location>
</feature>
<dbReference type="EMBL" id="JBDJPC010000001">
    <property type="protein sequence ID" value="KAL1517232.1"/>
    <property type="molecule type" value="Genomic_DNA"/>
</dbReference>
<name>A0ABD1FDU6_HYPHA</name>
<feature type="compositionally biased region" description="Low complexity" evidence="4">
    <location>
        <begin position="1716"/>
        <end position="1726"/>
    </location>
</feature>
<evidence type="ECO:0000313" key="6">
    <source>
        <dbReference type="Proteomes" id="UP001566132"/>
    </source>
</evidence>
<keyword evidence="2" id="KW-0539">Nucleus</keyword>
<proteinExistence type="predicted"/>
<dbReference type="InterPro" id="IPR019734">
    <property type="entry name" value="TPR_rpt"/>
</dbReference>
<comment type="caution">
    <text evidence="5">The sequence shown here is derived from an EMBL/GenBank/DDBJ whole genome shotgun (WGS) entry which is preliminary data.</text>
</comment>
<sequence>MLKIKALNQEFSSDEDVPTIRREAQEEIALELYNKALRALAQKNYDESATILSRLVEENIPQLENNGGLPKSMSTLKYSCLVNLGNIHLKQDNINNALECFTRASELDMTDVTLWSKIGKLSLKENKFNKAVYAFSKGLECSESHWPSLDSLISVLYAIGDTISCLVYIGKALNLDSAYTKGIVIRKQIYKDNPATKEYYQLFNPEHIYEPQVIEDVNESEEEEILNEIKLLKDQVIQVEQSLRPKPLDTIPLPKTLEEYTWLSLTMTIIYCHHYITDNKMSHFTLFDMSKCMSQSGDTNEKLVSPNPILEDADLIKDCKMREEVENVPEVEKMDIDTTINERRLSQNSENTANCNENLDNTPNQTDNDENGDEQTIEVDNDNETDCDNQDTAKETKRAKRKRDVLSELQIWGWHSKRKPPKKPLKDFTVEDALNRIIPKTLLKTKIDNQFLTQNVEESMNTMDVYNMYMEDKELNFLSPIHSPESVNFETYFGTDREKEDVLSFWMKDRERVDAIVLVKEIVSSLAKLWQYKWPKQLAPLYIEVFKMYREHCDQPQPFCTEKIFEELKEDALATLLFGELYTFSQESSENLHTSIMSYLQILSSWSEEWGDEYSVFFLRYYWLQGHNFRKNDDHELAIRSFEAILEEMNSGNTTAERFSLNLPNCFKYGFVSREIVEKIIKHLNMISSLGNVEIFFNNQRYREVAETLKQTFHCGSYPKVGRMGRPAQLGILMHSLWFTDWDECFVWTEECLHEAVLNHGKSNADRDKWEKIIEKCLGIFREIIKKETVSIIDKLQEDKRCRLVETLCKIVCKQLNSEGVSGVPLGSAWMLLHYVLLREEHRQYVNKRLTQSKRDKIDEENLDEELPASIAILFSAHEFLGPKGWCLTSGGELLHFILDTILDRLDTPIFEPFRDKIDIHLEQALFCLYLYPSKKNKISRHLVDHNVNPIPLSWERSFQLYQYYAPETLPEFNSYKSQSISADLEQLFKRIIGLMPNLNALNDRLPKLLDFIQGKSETLPEPLEFPGKVRAIYYLLGDYYFKEKEFSKCIKYYQYDICINPIRLDSWAALALSYAAQLENSLNYCEKLRNEAEFFDKAKSAQMCFRKALELDPENLVLWIECGSFEYLVHSFCSRLIKYESENFSMEKFELLESEKENYLDSSGHSLEQAIKLSEIDDSNEPDERWLQYYILGKIAEKKRKEPTEYLQHYIRASNLLNENNATYPEKISYNNPQHLSVEALELHYRIHASILKYLELHEGKVISHSLGTYFKKCLETTSKLYAQIQPAAVPSNVNNFEENAEEVVKACIEQLLNQVEEIIEGKEPPRLSEDDKKPELIVMETDDVIMIISDSDEEPPKLEKMVTTAPSSTTNVQAILDKMMEQTFLEKQDKSDCSEANNSGPDQVESGQQRKNNSSSSSSGSISSSESGSSDSETDDSDSSSISSSSSSDSANENHLSHTETLSLVDQCVQGLEICIKRLPQNYKALYRLAHLFFNYKSRKDYTKCKQLLLGNYKCKNEVFVNGLFADRSSKNFFNGIWRIPSTEIDRPGSLAAHMNRCVSLVLQVARNTNDTKTLIELCLQLNKVPDRDKIYIKDSDRTSFSDQALEMCVQSFKGQIKNVPTMNRPQVIKLLHDILKVYQRMEKNLSSKEGIFAALLTEAYKNFIKEPIGDNVNILELAIKFCQQHRPVDKHKMPVQNSSANFTARNAQLQQQPVLPTPSTLVPTPKPLKPPGVGRPRGRPPLPKIPGQIRQSRAKSPSSASYPWPSMYGTNFGYEYLKHYQEELIKQYSQNLSLNQLKQLTNYFASGQMSNPAMVGNQFLSQSSLFSNPATFLSTPVTSTGSFLDSSKTLPSMALGSFNSKQMQLKFLDSMLPKQQPKKVVSTLSSQVQPRVKTATVTSNNPKPKSGNDTPQKTALYIKERPNISITPVSSLSITPVSTAAKTTSLFPSNPLPSTYKPATSKSNYNAFFQPKSTHSLPPTSTSTSHFPAGSSGKTLQQKLAEKKKEQETKQMLTGGLIASIPASLSVSPSKPSSYLPVDKSGGGFGKFPTTSVSSVRSGQVKLPASLTVSQPVFQPRFPGESNPPISVTQISKMHSKQRPPSSSHAIEKASMSSKIATTKKHHEAKTGLSGINLYPDKGPPRKSKNTTSDYEKQHALSVIKQLDSINITKVTSTPSTSKPKDDVIILD</sequence>
<feature type="compositionally biased region" description="Acidic residues" evidence="4">
    <location>
        <begin position="367"/>
        <end position="389"/>
    </location>
</feature>
<feature type="compositionally biased region" description="Low complexity" evidence="4">
    <location>
        <begin position="1976"/>
        <end position="1989"/>
    </location>
</feature>
<feature type="compositionally biased region" description="Polar residues" evidence="4">
    <location>
        <begin position="1885"/>
        <end position="1915"/>
    </location>
</feature>
<dbReference type="InterPro" id="IPR033053">
    <property type="entry name" value="Hir3/CABIN1"/>
</dbReference>
<comment type="subcellular location">
    <subcellularLocation>
        <location evidence="1">Nucleus</location>
    </subcellularLocation>
</comment>
<feature type="repeat" description="TPR" evidence="3">
    <location>
        <begin position="112"/>
        <end position="145"/>
    </location>
</feature>
<evidence type="ECO:0000256" key="3">
    <source>
        <dbReference type="PROSITE-ProRule" id="PRU00339"/>
    </source>
</evidence>
<feature type="compositionally biased region" description="Low complexity" evidence="4">
    <location>
        <begin position="1416"/>
        <end position="1433"/>
    </location>
</feature>
<dbReference type="GO" id="GO:0005634">
    <property type="term" value="C:nucleus"/>
    <property type="evidence" value="ECO:0007669"/>
    <property type="project" value="UniProtKB-SubCell"/>
</dbReference>
<feature type="region of interest" description="Disordered" evidence="4">
    <location>
        <begin position="328"/>
        <end position="400"/>
    </location>
</feature>
<evidence type="ECO:0000256" key="1">
    <source>
        <dbReference type="ARBA" id="ARBA00004123"/>
    </source>
</evidence>
<feature type="compositionally biased region" description="Polar residues" evidence="4">
    <location>
        <begin position="346"/>
        <end position="366"/>
    </location>
</feature>
<feature type="compositionally biased region" description="Polar residues" evidence="4">
    <location>
        <begin position="1752"/>
        <end position="1763"/>
    </location>
</feature>
<evidence type="ECO:0008006" key="7">
    <source>
        <dbReference type="Google" id="ProtNLM"/>
    </source>
</evidence>
<feature type="compositionally biased region" description="Polar residues" evidence="4">
    <location>
        <begin position="2098"/>
        <end position="2120"/>
    </location>
</feature>
<evidence type="ECO:0000313" key="5">
    <source>
        <dbReference type="EMBL" id="KAL1517232.1"/>
    </source>
</evidence>
<dbReference type="Proteomes" id="UP001566132">
    <property type="component" value="Unassembled WGS sequence"/>
</dbReference>
<feature type="region of interest" description="Disordered" evidence="4">
    <location>
        <begin position="1970"/>
        <end position="2002"/>
    </location>
</feature>
<keyword evidence="6" id="KW-1185">Reference proteome</keyword>
<feature type="repeat" description="TPR" evidence="3">
    <location>
        <begin position="1031"/>
        <end position="1064"/>
    </location>
</feature>
<dbReference type="SUPFAM" id="SSF48452">
    <property type="entry name" value="TPR-like"/>
    <property type="match status" value="2"/>
</dbReference>
<feature type="compositionally biased region" description="Low complexity" evidence="4">
    <location>
        <begin position="1441"/>
        <end position="1452"/>
    </location>
</feature>
<dbReference type="SMART" id="SM00028">
    <property type="entry name" value="TPR"/>
    <property type="match status" value="5"/>
</dbReference>
<protein>
    <recommendedName>
        <fullName evidence="7">Calcineurin-binding protein cabin-1</fullName>
    </recommendedName>
</protein>
<dbReference type="InterPro" id="IPR011990">
    <property type="entry name" value="TPR-like_helical_dom_sf"/>
</dbReference>
<dbReference type="Gene3D" id="1.25.40.10">
    <property type="entry name" value="Tetratricopeptide repeat domain"/>
    <property type="match status" value="2"/>
</dbReference>
<dbReference type="PROSITE" id="PS50005">
    <property type="entry name" value="TPR"/>
    <property type="match status" value="3"/>
</dbReference>
<feature type="region of interest" description="Disordered" evidence="4">
    <location>
        <begin position="1881"/>
        <end position="1915"/>
    </location>
</feature>
<reference evidence="5 6" key="1">
    <citation type="submission" date="2024-05" db="EMBL/GenBank/DDBJ databases">
        <title>Genetic variation in Jamaican populations of the coffee berry borer (Hypothenemus hampei).</title>
        <authorList>
            <person name="Errbii M."/>
            <person name="Myrie A."/>
        </authorList>
    </citation>
    <scope>NUCLEOTIDE SEQUENCE [LARGE SCALE GENOMIC DNA]</scope>
    <source>
        <strain evidence="5">JA-Hopewell-2020-01-JO</strain>
        <tissue evidence="5">Whole body</tissue>
    </source>
</reference>
<feature type="region of interest" description="Disordered" evidence="4">
    <location>
        <begin position="2098"/>
        <end position="2156"/>
    </location>
</feature>
<gene>
    <name evidence="5" type="ORF">ABEB36_001024</name>
</gene>
<dbReference type="PANTHER" id="PTHR15502:SF7">
    <property type="entry name" value="CALCINEURIN-BINDING PROTEIN CABIN-1"/>
    <property type="match status" value="1"/>
</dbReference>
<feature type="region of interest" description="Disordered" evidence="4">
    <location>
        <begin position="1388"/>
        <end position="1456"/>
    </location>
</feature>
<keyword evidence="3" id="KW-0802">TPR repeat</keyword>
<evidence type="ECO:0000256" key="4">
    <source>
        <dbReference type="SAM" id="MobiDB-lite"/>
    </source>
</evidence>
<organism evidence="5 6">
    <name type="scientific">Hypothenemus hampei</name>
    <name type="common">Coffee berry borer</name>
    <dbReference type="NCBI Taxonomy" id="57062"/>
    <lineage>
        <taxon>Eukaryota</taxon>
        <taxon>Metazoa</taxon>
        <taxon>Ecdysozoa</taxon>
        <taxon>Arthropoda</taxon>
        <taxon>Hexapoda</taxon>
        <taxon>Insecta</taxon>
        <taxon>Pterygota</taxon>
        <taxon>Neoptera</taxon>
        <taxon>Endopterygota</taxon>
        <taxon>Coleoptera</taxon>
        <taxon>Polyphaga</taxon>
        <taxon>Cucujiformia</taxon>
        <taxon>Curculionidae</taxon>
        <taxon>Scolytinae</taxon>
        <taxon>Hypothenemus</taxon>
    </lineage>
</organism>
<feature type="repeat" description="TPR" evidence="3">
    <location>
        <begin position="78"/>
        <end position="111"/>
    </location>
</feature>
<dbReference type="PANTHER" id="PTHR15502">
    <property type="entry name" value="CALCINEURIN-BINDING PROTEIN CABIN 1-RELATED"/>
    <property type="match status" value="1"/>
</dbReference>